<name>A0A6G8F2G3_9PROT</name>
<gene>
    <name evidence="1" type="ORF">PlAlph_3820</name>
</gene>
<dbReference type="AlphaFoldDB" id="A0A6G8F2G3"/>
<sequence>MSKQNNEMSISLTSGDKLRLRRVAEPQTDAETVILQLIWQSQRTTYHFANLYHYPSAPLGSPRYTAELLDEAGTVSASIPLQSFTARNAALEVVEAKVCF</sequence>
<accession>A0A6G8F2G3</accession>
<evidence type="ECO:0000313" key="1">
    <source>
        <dbReference type="EMBL" id="QIM10490.1"/>
    </source>
</evidence>
<protein>
    <submittedName>
        <fullName evidence="1">Uncharacterized protein</fullName>
    </submittedName>
</protein>
<organism evidence="1">
    <name type="scientific">uncultured Alphaproteobacteria bacterium</name>
    <dbReference type="NCBI Taxonomy" id="91750"/>
    <lineage>
        <taxon>Bacteria</taxon>
        <taxon>Pseudomonadati</taxon>
        <taxon>Pseudomonadota</taxon>
        <taxon>Alphaproteobacteria</taxon>
        <taxon>environmental samples</taxon>
    </lineage>
</organism>
<dbReference type="EMBL" id="MN990730">
    <property type="protein sequence ID" value="QIM10490.1"/>
    <property type="molecule type" value="Genomic_DNA"/>
</dbReference>
<reference evidence="1" key="1">
    <citation type="journal article" date="2020" name="J. ISSAAS">
        <title>Lactobacilli and other gastrointestinal microbiota of Peromyscus leucopus, reservoir host for agents of Lyme disease and other zoonoses in North America.</title>
        <authorList>
            <person name="Milovic A."/>
            <person name="Bassam K."/>
            <person name="Shao H."/>
            <person name="Chatzistamou I."/>
            <person name="Tufts D.M."/>
            <person name="Diuk-Wasser M."/>
            <person name="Barbour A.G."/>
        </authorList>
    </citation>
    <scope>NUCLEOTIDE SEQUENCE</scope>
    <source>
        <strain evidence="1">LL90</strain>
    </source>
</reference>
<proteinExistence type="predicted"/>